<proteinExistence type="predicted"/>
<dbReference type="Pfam" id="PF08276">
    <property type="entry name" value="PAN_2"/>
    <property type="match status" value="1"/>
</dbReference>
<dbReference type="Proteomes" id="UP001168877">
    <property type="component" value="Unassembled WGS sequence"/>
</dbReference>
<dbReference type="PANTHER" id="PTHR32444">
    <property type="entry name" value="BULB-TYPE LECTIN DOMAIN-CONTAINING PROTEIN"/>
    <property type="match status" value="1"/>
</dbReference>
<dbReference type="PROSITE" id="PS50948">
    <property type="entry name" value="PAN"/>
    <property type="match status" value="1"/>
</dbReference>
<accession>A0AA39RW95</accession>
<feature type="compositionally biased region" description="Polar residues" evidence="1">
    <location>
        <begin position="78"/>
        <end position="88"/>
    </location>
</feature>
<evidence type="ECO:0000259" key="2">
    <source>
        <dbReference type="PROSITE" id="PS50948"/>
    </source>
</evidence>
<comment type="caution">
    <text evidence="3">The sequence shown here is derived from an EMBL/GenBank/DDBJ whole genome shotgun (WGS) entry which is preliminary data.</text>
</comment>
<dbReference type="EMBL" id="JAUESC010000385">
    <property type="protein sequence ID" value="KAK0579224.1"/>
    <property type="molecule type" value="Genomic_DNA"/>
</dbReference>
<name>A0AA39RW95_ACESA</name>
<evidence type="ECO:0000313" key="3">
    <source>
        <dbReference type="EMBL" id="KAK0579224.1"/>
    </source>
</evidence>
<feature type="compositionally biased region" description="Polar residues" evidence="1">
    <location>
        <begin position="120"/>
        <end position="129"/>
    </location>
</feature>
<protein>
    <recommendedName>
        <fullName evidence="2">Apple domain-containing protein</fullName>
    </recommendedName>
</protein>
<sequence length="257" mass="28655">MKLPYFAEQSSVTVAECREPCLNNCSCIAYAYDAGIGCMTWTGSLIDLNKFSSEGADLYIRLAHSELETALLEHRPSQAVTPDRSSQLLHDPVDIQELSIDRTSQRTHPVNPSERRPPIDQSTVDPSGRSSRRDFIIRIPRSQVDERGPSSSSARTDHHVPEQTPPPLRHGDRIPRSQDENSAFDVTGDWLRSMHGLPEYKPSECISYHLAGQGFSSGCRNSRVRWALVFLLGLCSPLFADGPPCGYSDCLWQSAHF</sequence>
<organism evidence="3 4">
    <name type="scientific">Acer saccharum</name>
    <name type="common">Sugar maple</name>
    <dbReference type="NCBI Taxonomy" id="4024"/>
    <lineage>
        <taxon>Eukaryota</taxon>
        <taxon>Viridiplantae</taxon>
        <taxon>Streptophyta</taxon>
        <taxon>Embryophyta</taxon>
        <taxon>Tracheophyta</taxon>
        <taxon>Spermatophyta</taxon>
        <taxon>Magnoliopsida</taxon>
        <taxon>eudicotyledons</taxon>
        <taxon>Gunneridae</taxon>
        <taxon>Pentapetalae</taxon>
        <taxon>rosids</taxon>
        <taxon>malvids</taxon>
        <taxon>Sapindales</taxon>
        <taxon>Sapindaceae</taxon>
        <taxon>Hippocastanoideae</taxon>
        <taxon>Acereae</taxon>
        <taxon>Acer</taxon>
    </lineage>
</organism>
<dbReference type="CDD" id="cd01098">
    <property type="entry name" value="PAN_AP_plant"/>
    <property type="match status" value="1"/>
</dbReference>
<keyword evidence="4" id="KW-1185">Reference proteome</keyword>
<feature type="region of interest" description="Disordered" evidence="1">
    <location>
        <begin position="75"/>
        <end position="180"/>
    </location>
</feature>
<reference evidence="3" key="1">
    <citation type="journal article" date="2022" name="Plant J.">
        <title>Strategies of tolerance reflected in two North American maple genomes.</title>
        <authorList>
            <person name="McEvoy S.L."/>
            <person name="Sezen U.U."/>
            <person name="Trouern-Trend A."/>
            <person name="McMahon S.M."/>
            <person name="Schaberg P.G."/>
            <person name="Yang J."/>
            <person name="Wegrzyn J.L."/>
            <person name="Swenson N.G."/>
        </authorList>
    </citation>
    <scope>NUCLEOTIDE SEQUENCE</scope>
    <source>
        <strain evidence="3">NS2018</strain>
    </source>
</reference>
<dbReference type="InterPro" id="IPR003609">
    <property type="entry name" value="Pan_app"/>
</dbReference>
<evidence type="ECO:0000256" key="1">
    <source>
        <dbReference type="SAM" id="MobiDB-lite"/>
    </source>
</evidence>
<feature type="domain" description="Apple" evidence="2">
    <location>
        <begin position="1"/>
        <end position="63"/>
    </location>
</feature>
<dbReference type="PANTHER" id="PTHR32444:SF198">
    <property type="entry name" value="BULB-TYPE LECTIN DOMAIN-CONTAINING PROTEIN"/>
    <property type="match status" value="1"/>
</dbReference>
<evidence type="ECO:0000313" key="4">
    <source>
        <dbReference type="Proteomes" id="UP001168877"/>
    </source>
</evidence>
<feature type="compositionally biased region" description="Basic and acidic residues" evidence="1">
    <location>
        <begin position="169"/>
        <end position="179"/>
    </location>
</feature>
<dbReference type="SMART" id="SM00473">
    <property type="entry name" value="PAN_AP"/>
    <property type="match status" value="1"/>
</dbReference>
<dbReference type="AlphaFoldDB" id="A0AA39RW95"/>
<reference evidence="3" key="2">
    <citation type="submission" date="2023-06" db="EMBL/GenBank/DDBJ databases">
        <authorList>
            <person name="Swenson N.G."/>
            <person name="Wegrzyn J.L."/>
            <person name="Mcevoy S.L."/>
        </authorList>
    </citation>
    <scope>NUCLEOTIDE SEQUENCE</scope>
    <source>
        <strain evidence="3">NS2018</strain>
        <tissue evidence="3">Leaf</tissue>
    </source>
</reference>
<gene>
    <name evidence="3" type="ORF">LWI29_023008</name>
</gene>